<comment type="subcellular location">
    <subcellularLocation>
        <location evidence="2">Nucleus</location>
    </subcellularLocation>
</comment>
<dbReference type="STRING" id="236234.A0A1J9R064"/>
<name>A0A1J9R064_9PEZI</name>
<dbReference type="EMBL" id="MNUE01000028">
    <property type="protein sequence ID" value="OJD33642.1"/>
    <property type="molecule type" value="Genomic_DNA"/>
</dbReference>
<sequence length="1337" mass="148796">MGVTGLWTVVQPCARPIKLETLNKKRLAVDASIWIYQFLKAVRDKEGNALRNSHVVGFFRRICKLLFVGVRPVFVFDGGAPPLKRQTVSARRQRREGRREDAARTAGKMLAVQMQRRAEEEEDRRKKARGRGRGGREEEGEEEVEERIPDDVVYAEEVTMTERERRQGRGGFKKKDAYHLPELDVSLAQMGAPNDPRIMSLEELEDYARQFEQGEDINVYDFSKIDFDSPFFLSLPATDRYNILNAARLRSRLRMGYSKDQLDSMFQDRMAFSKFQIERVTERNELTQRLMNINNGDTLYGMNAGGRIAGEKNREYVLIKNEGVEGGWALGVVDKDEGRFDKPIDVDRSPPKEEEEDEDDWEDGDDFEDVPIEGLNRLPRKQPAANDNLAADLLKRRQDFYQSRKSGATRRRKPRNDDPDSLFVGASDGEEEWENVDIDHDADALEQANEGADEDDEELQRAIAMSLQQDNEPAEREAQAEEDDEDDFLEVFAQQRAEEAKPFTKGKGLAIARMANNRSARIAKPVAESDSEDDIDLQAALAESRKSKHKPARPEQSHKPAAPAKSTASTQPTGQPSSNTSGFKGPLPFERLNLGSSLLGKKKMEKLQEEQAGGFERSDDEKKKAKPLPPWLAENRDVREDFAEQRRLDAVQRERDREELGKKFEFQQLPKLMKHSTNEVIDLEATTPKEKVVVDIQSSEDEEDLEMEDVMPVDHGVKMGDLTDKVRAEPPQGPSSTTEALVPPRREELHTTIGTDNSPQAEEKAFESEEEPIEWSESDSERPTKKALKGRGEHETNPQPIGGEAVPSRSRSTSPEFETVINTETAPSQTVRASPPLADLLEGEPAPADQEMLDDDQPDDNASIYSDPEDEELFRQLADEASEHARFASTLNHKSQAANALDYERELKALRNQQKKDRRDADEVTATMVAECQQLLSLFGLPYITAPMEAEAQCAELVRLGLVDGIVTDDSDVFLFGGTRVYKNMFNQAKFVECYLAHDLEAEFGLGRERLIAAAQLLGSDYAEGVPGVGPVTAVEILDEFGGLAAFRDWWRDVQSGARPRDADAAVPFRRKFRKRYATKLFLPHPFPDPRVEEAYRRPEVDSDATAFAWGVPDLDALRGFLMSTIGWSSERTDEVLVPVIRDMNTREREGTQSNITAFLEKGSVVGAGAWAPRVVDEGGGGGGRRGRGSGRLVNALRGIGAKARGEGAAAGGGGGDADAEAEAGTGTGTGTGTASGEQEGRGRASAERTMRKGKGAKRKKTTVVEDDEDDGDEHGGDFEEQEEEEADGDAAYEEEPTKKKARKGASGARGSRGRGRGRGRGERRLNNADFIRDAMD</sequence>
<dbReference type="CDD" id="cd09904">
    <property type="entry name" value="H3TH_XPG"/>
    <property type="match status" value="1"/>
</dbReference>
<keyword evidence="4" id="KW-0540">Nuclease</keyword>
<feature type="compositionally biased region" description="Acidic residues" evidence="14">
    <location>
        <begin position="353"/>
        <end position="371"/>
    </location>
</feature>
<dbReference type="GO" id="GO:0005634">
    <property type="term" value="C:nucleus"/>
    <property type="evidence" value="ECO:0007669"/>
    <property type="project" value="UniProtKB-SubCell"/>
</dbReference>
<comment type="cofactor">
    <cofactor evidence="1">
        <name>Mg(2+)</name>
        <dbReference type="ChEBI" id="CHEBI:18420"/>
    </cofactor>
</comment>
<keyword evidence="11" id="KW-0539">Nucleus</keyword>
<feature type="region of interest" description="Disordered" evidence="14">
    <location>
        <begin position="715"/>
        <end position="843"/>
    </location>
</feature>
<evidence type="ECO:0000256" key="9">
    <source>
        <dbReference type="ARBA" id="ARBA00022842"/>
    </source>
</evidence>
<feature type="region of interest" description="Disordered" evidence="14">
    <location>
        <begin position="515"/>
        <end position="637"/>
    </location>
</feature>
<dbReference type="FunFam" id="3.40.50.1010:FF:000025">
    <property type="entry name" value="DNA repair protein RAD2"/>
    <property type="match status" value="1"/>
</dbReference>
<evidence type="ECO:0000259" key="16">
    <source>
        <dbReference type="SMART" id="SM00485"/>
    </source>
</evidence>
<dbReference type="InterPro" id="IPR019974">
    <property type="entry name" value="XPG_CS"/>
</dbReference>
<dbReference type="PROSITE" id="PS00842">
    <property type="entry name" value="XPG_2"/>
    <property type="match status" value="1"/>
</dbReference>
<dbReference type="SMART" id="SM00279">
    <property type="entry name" value="HhH2"/>
    <property type="match status" value="1"/>
</dbReference>
<keyword evidence="6" id="KW-0255">Endonuclease</keyword>
<feature type="compositionally biased region" description="Basic and acidic residues" evidence="14">
    <location>
        <begin position="116"/>
        <end position="125"/>
    </location>
</feature>
<dbReference type="GO" id="GO:0006289">
    <property type="term" value="P:nucleotide-excision repair"/>
    <property type="evidence" value="ECO:0007669"/>
    <property type="project" value="InterPro"/>
</dbReference>
<evidence type="ECO:0000259" key="15">
    <source>
        <dbReference type="SMART" id="SM00484"/>
    </source>
</evidence>
<feature type="region of interest" description="Disordered" evidence="14">
    <location>
        <begin position="403"/>
        <end position="488"/>
    </location>
</feature>
<feature type="region of interest" description="Disordered" evidence="14">
    <location>
        <begin position="85"/>
        <end position="147"/>
    </location>
</feature>
<evidence type="ECO:0000256" key="10">
    <source>
        <dbReference type="ARBA" id="ARBA00023204"/>
    </source>
</evidence>
<dbReference type="SUPFAM" id="SSF88723">
    <property type="entry name" value="PIN domain-like"/>
    <property type="match status" value="1"/>
</dbReference>
<evidence type="ECO:0000256" key="13">
    <source>
        <dbReference type="SAM" id="Coils"/>
    </source>
</evidence>
<feature type="compositionally biased region" description="Basic and acidic residues" evidence="14">
    <location>
        <begin position="339"/>
        <end position="352"/>
    </location>
</feature>
<dbReference type="InterPro" id="IPR006084">
    <property type="entry name" value="XPG/Rad2"/>
</dbReference>
<dbReference type="GO" id="GO:0004520">
    <property type="term" value="F:DNA endonuclease activity"/>
    <property type="evidence" value="ECO:0007669"/>
    <property type="project" value="TreeGrafter"/>
</dbReference>
<feature type="compositionally biased region" description="Basic and acidic residues" evidence="14">
    <location>
        <begin position="1320"/>
        <end position="1337"/>
    </location>
</feature>
<dbReference type="InterPro" id="IPR006086">
    <property type="entry name" value="XPG-I_dom"/>
</dbReference>
<dbReference type="GO" id="GO:0016788">
    <property type="term" value="F:hydrolase activity, acting on ester bonds"/>
    <property type="evidence" value="ECO:0007669"/>
    <property type="project" value="InterPro"/>
</dbReference>
<feature type="region of interest" description="Disordered" evidence="14">
    <location>
        <begin position="1205"/>
        <end position="1337"/>
    </location>
</feature>
<dbReference type="InterPro" id="IPR036279">
    <property type="entry name" value="5-3_exonuclease_C_sf"/>
</dbReference>
<reference evidence="17 18" key="1">
    <citation type="submission" date="2016-10" db="EMBL/GenBank/DDBJ databases">
        <title>Proteomics and genomics reveal pathogen-plant mechanisms compatible with a hemibiotrophic lifestyle of Diplodia corticola.</title>
        <authorList>
            <person name="Fernandes I."/>
            <person name="De Jonge R."/>
            <person name="Van De Peer Y."/>
            <person name="Devreese B."/>
            <person name="Alves A."/>
            <person name="Esteves A.C."/>
        </authorList>
    </citation>
    <scope>NUCLEOTIDE SEQUENCE [LARGE SCALE GENOMIC DNA]</scope>
    <source>
        <strain evidence="17 18">CBS 112549</strain>
    </source>
</reference>
<keyword evidence="7" id="KW-0227">DNA damage</keyword>
<feature type="compositionally biased region" description="Basic and acidic residues" evidence="14">
    <location>
        <begin position="1239"/>
        <end position="1251"/>
    </location>
</feature>
<comment type="caution">
    <text evidence="17">The sequence shown here is derived from an EMBL/GenBank/DDBJ whole genome shotgun (WGS) entry which is preliminary data.</text>
</comment>
<organism evidence="17 18">
    <name type="scientific">Diplodia corticola</name>
    <dbReference type="NCBI Taxonomy" id="236234"/>
    <lineage>
        <taxon>Eukaryota</taxon>
        <taxon>Fungi</taxon>
        <taxon>Dikarya</taxon>
        <taxon>Ascomycota</taxon>
        <taxon>Pezizomycotina</taxon>
        <taxon>Dothideomycetes</taxon>
        <taxon>Dothideomycetes incertae sedis</taxon>
        <taxon>Botryosphaeriales</taxon>
        <taxon>Botryosphaeriaceae</taxon>
        <taxon>Diplodia</taxon>
    </lineage>
</organism>
<dbReference type="SMART" id="SM00484">
    <property type="entry name" value="XPGI"/>
    <property type="match status" value="1"/>
</dbReference>
<dbReference type="PROSITE" id="PS00841">
    <property type="entry name" value="XPG_1"/>
    <property type="match status" value="1"/>
</dbReference>
<feature type="compositionally biased region" description="Basic residues" evidence="14">
    <location>
        <begin position="1252"/>
        <end position="1262"/>
    </location>
</feature>
<evidence type="ECO:0000256" key="1">
    <source>
        <dbReference type="ARBA" id="ARBA00001946"/>
    </source>
</evidence>
<evidence type="ECO:0000256" key="7">
    <source>
        <dbReference type="ARBA" id="ARBA00022763"/>
    </source>
</evidence>
<dbReference type="SMART" id="SM00485">
    <property type="entry name" value="XPGN"/>
    <property type="match status" value="1"/>
</dbReference>
<keyword evidence="18" id="KW-1185">Reference proteome</keyword>
<evidence type="ECO:0000256" key="11">
    <source>
        <dbReference type="ARBA" id="ARBA00023242"/>
    </source>
</evidence>
<dbReference type="SUPFAM" id="SSF47807">
    <property type="entry name" value="5' to 3' exonuclease, C-terminal subdomain"/>
    <property type="match status" value="1"/>
</dbReference>
<evidence type="ECO:0000256" key="12">
    <source>
        <dbReference type="ARBA" id="ARBA00053135"/>
    </source>
</evidence>
<evidence type="ECO:0000256" key="14">
    <source>
        <dbReference type="SAM" id="MobiDB-lite"/>
    </source>
</evidence>
<gene>
    <name evidence="17" type="ORF">BKCO1_2800095</name>
</gene>
<keyword evidence="10" id="KW-0234">DNA repair</keyword>
<dbReference type="Proteomes" id="UP000183809">
    <property type="component" value="Unassembled WGS sequence"/>
</dbReference>
<proteinExistence type="inferred from homology"/>
<dbReference type="GeneID" id="31014010"/>
<feature type="compositionally biased region" description="Polar residues" evidence="14">
    <location>
        <begin position="809"/>
        <end position="832"/>
    </location>
</feature>
<keyword evidence="5" id="KW-0479">Metal-binding</keyword>
<dbReference type="SMART" id="SM00726">
    <property type="entry name" value="UIM"/>
    <property type="match status" value="2"/>
</dbReference>
<feature type="domain" description="XPG-I" evidence="15">
    <location>
        <begin position="937"/>
        <end position="1006"/>
    </location>
</feature>
<dbReference type="RefSeq" id="XP_020129902.1">
    <property type="nucleotide sequence ID" value="XM_020273749.1"/>
</dbReference>
<dbReference type="PANTHER" id="PTHR16171:SF7">
    <property type="entry name" value="DNA REPAIR PROTEIN RAD2"/>
    <property type="match status" value="1"/>
</dbReference>
<dbReference type="PROSITE" id="PS50330">
    <property type="entry name" value="UIM"/>
    <property type="match status" value="1"/>
</dbReference>
<dbReference type="InterPro" id="IPR029060">
    <property type="entry name" value="PIN-like_dom_sf"/>
</dbReference>
<dbReference type="PRINTS" id="PR00066">
    <property type="entry name" value="XRODRMPGMNTG"/>
</dbReference>
<dbReference type="Gene3D" id="1.10.150.20">
    <property type="entry name" value="5' to 3' exonuclease, C-terminal subdomain"/>
    <property type="match status" value="1"/>
</dbReference>
<dbReference type="InterPro" id="IPR008918">
    <property type="entry name" value="HhH2"/>
</dbReference>
<feature type="compositionally biased region" description="Acidic residues" evidence="14">
    <location>
        <begin position="1265"/>
        <end position="1295"/>
    </location>
</feature>
<keyword evidence="8" id="KW-0378">Hydrolase</keyword>
<dbReference type="GO" id="GO:0003697">
    <property type="term" value="F:single-stranded DNA binding"/>
    <property type="evidence" value="ECO:0007669"/>
    <property type="project" value="InterPro"/>
</dbReference>
<feature type="coiled-coil region" evidence="13">
    <location>
        <begin position="893"/>
        <end position="920"/>
    </location>
</feature>
<protein>
    <submittedName>
        <fullName evidence="17">Dna excision repair protein ercc-5</fullName>
    </submittedName>
</protein>
<evidence type="ECO:0000256" key="3">
    <source>
        <dbReference type="ARBA" id="ARBA00005283"/>
    </source>
</evidence>
<dbReference type="InterPro" id="IPR001044">
    <property type="entry name" value="XPG/Rad2_eukaryotes"/>
</dbReference>
<evidence type="ECO:0000313" key="18">
    <source>
        <dbReference type="Proteomes" id="UP000183809"/>
    </source>
</evidence>
<feature type="region of interest" description="Disordered" evidence="14">
    <location>
        <begin position="339"/>
        <end position="384"/>
    </location>
</feature>
<dbReference type="Gene3D" id="3.40.50.1010">
    <property type="entry name" value="5'-nuclease"/>
    <property type="match status" value="2"/>
</dbReference>
<evidence type="ECO:0000256" key="4">
    <source>
        <dbReference type="ARBA" id="ARBA00022722"/>
    </source>
</evidence>
<dbReference type="PANTHER" id="PTHR16171">
    <property type="entry name" value="DNA REPAIR PROTEIN COMPLEMENTING XP-G CELLS-RELATED"/>
    <property type="match status" value="1"/>
</dbReference>
<dbReference type="OrthoDB" id="31113at2759"/>
<dbReference type="GO" id="GO:0046872">
    <property type="term" value="F:metal ion binding"/>
    <property type="evidence" value="ECO:0007669"/>
    <property type="project" value="UniProtKB-KW"/>
</dbReference>
<dbReference type="FunFam" id="3.40.50.1010:FF:000061">
    <property type="entry name" value="Single-stranded DNA endonuclease (Eurofung)"/>
    <property type="match status" value="1"/>
</dbReference>
<feature type="compositionally biased region" description="Acidic residues" evidence="14">
    <location>
        <begin position="768"/>
        <end position="778"/>
    </location>
</feature>
<dbReference type="InterPro" id="IPR006085">
    <property type="entry name" value="XPG_DNA_repair_N"/>
</dbReference>
<comment type="function">
    <text evidence="12">Single-stranded DNA endonuclease involved in excision repair of DNA damaged with UV light, bulky adducts, or cross-linking agents. Essential for the incision step of excision-repair.</text>
</comment>
<dbReference type="Pfam" id="PF00867">
    <property type="entry name" value="XPG_I"/>
    <property type="match status" value="1"/>
</dbReference>
<accession>A0A1J9R064</accession>
<feature type="compositionally biased region" description="Basic and acidic residues" evidence="14">
    <location>
        <begin position="779"/>
        <end position="796"/>
    </location>
</feature>
<evidence type="ECO:0000256" key="8">
    <source>
        <dbReference type="ARBA" id="ARBA00022801"/>
    </source>
</evidence>
<dbReference type="PRINTS" id="PR00853">
    <property type="entry name" value="XPGRADSUPER"/>
</dbReference>
<dbReference type="CDD" id="cd09868">
    <property type="entry name" value="PIN_XPG_RAD2"/>
    <property type="match status" value="2"/>
</dbReference>
<evidence type="ECO:0000256" key="5">
    <source>
        <dbReference type="ARBA" id="ARBA00022723"/>
    </source>
</evidence>
<feature type="compositionally biased region" description="Polar residues" evidence="14">
    <location>
        <begin position="566"/>
        <end position="582"/>
    </location>
</feature>
<evidence type="ECO:0000256" key="6">
    <source>
        <dbReference type="ARBA" id="ARBA00022759"/>
    </source>
</evidence>
<keyword evidence="13" id="KW-0175">Coiled coil</keyword>
<evidence type="ECO:0000256" key="2">
    <source>
        <dbReference type="ARBA" id="ARBA00004123"/>
    </source>
</evidence>
<feature type="domain" description="XPG N-terminal" evidence="16">
    <location>
        <begin position="1"/>
        <end position="98"/>
    </location>
</feature>
<dbReference type="Pfam" id="PF00752">
    <property type="entry name" value="XPG_N"/>
    <property type="match status" value="1"/>
</dbReference>
<feature type="compositionally biased region" description="Basic and acidic residues" evidence="14">
    <location>
        <begin position="715"/>
        <end position="728"/>
    </location>
</feature>
<comment type="similarity">
    <text evidence="3">Belongs to the XPG/RAD2 endonuclease family. XPG subfamily.</text>
</comment>
<evidence type="ECO:0000313" key="17">
    <source>
        <dbReference type="EMBL" id="OJD33642.1"/>
    </source>
</evidence>
<dbReference type="InterPro" id="IPR003903">
    <property type="entry name" value="UIM_dom"/>
</dbReference>
<keyword evidence="9" id="KW-0460">Magnesium</keyword>